<dbReference type="PANTHER" id="PTHR47973">
    <property type="entry name" value="CYSTEINE-RICH RECEPTOR-LIKE PROTEIN KINASE 3"/>
    <property type="match status" value="1"/>
</dbReference>
<dbReference type="InterPro" id="IPR052059">
    <property type="entry name" value="CR_Ser/Thr_kinase"/>
</dbReference>
<sequence>AYDLHRNSDLLSLIDEELNGSITTKDAIMLLHLAILCTNHSRELRPTMSEVVSIIEGKTIMKTPPVDHQYFKEYNFVEVVSDVESSSLSAEIELADEGFVSDHDDVYSENGQEATESSQAKVKKGFADSEFTNDFVSDLKALLSEGGVANSHLEYVESSEDTHELYETRTFNLRYLEVATKNFSPTNKIGQGSSGSVYK</sequence>
<dbReference type="GO" id="GO:0016301">
    <property type="term" value="F:kinase activity"/>
    <property type="evidence" value="ECO:0007669"/>
    <property type="project" value="UniProtKB-KW"/>
</dbReference>
<reference evidence="5" key="1">
    <citation type="submission" date="2022-03" db="EMBL/GenBank/DDBJ databases">
        <title>A functionally conserved STORR gene fusion in Papaver species that diverged 16.8 million years ago.</title>
        <authorList>
            <person name="Catania T."/>
        </authorList>
    </citation>
    <scope>NUCLEOTIDE SEQUENCE</scope>
    <source>
        <strain evidence="5">S-191538</strain>
    </source>
</reference>
<feature type="non-terminal residue" evidence="5">
    <location>
        <position position="199"/>
    </location>
</feature>
<dbReference type="Gene3D" id="3.30.200.20">
    <property type="entry name" value="Phosphorylase Kinase, domain 1"/>
    <property type="match status" value="1"/>
</dbReference>
<keyword evidence="1" id="KW-0808">Transferase</keyword>
<evidence type="ECO:0000256" key="3">
    <source>
        <dbReference type="ARBA" id="ARBA00022777"/>
    </source>
</evidence>
<name>A0AA41V3D4_PAPNU</name>
<keyword evidence="3" id="KW-0418">Kinase</keyword>
<organism evidence="5 6">
    <name type="scientific">Papaver nudicaule</name>
    <name type="common">Iceland poppy</name>
    <dbReference type="NCBI Taxonomy" id="74823"/>
    <lineage>
        <taxon>Eukaryota</taxon>
        <taxon>Viridiplantae</taxon>
        <taxon>Streptophyta</taxon>
        <taxon>Embryophyta</taxon>
        <taxon>Tracheophyta</taxon>
        <taxon>Spermatophyta</taxon>
        <taxon>Magnoliopsida</taxon>
        <taxon>Ranunculales</taxon>
        <taxon>Papaveraceae</taxon>
        <taxon>Papaveroideae</taxon>
        <taxon>Papaver</taxon>
    </lineage>
</organism>
<protein>
    <submittedName>
        <fullName evidence="5">Uncharacterized protein</fullName>
    </submittedName>
</protein>
<dbReference type="GO" id="GO:0005524">
    <property type="term" value="F:ATP binding"/>
    <property type="evidence" value="ECO:0007669"/>
    <property type="project" value="UniProtKB-KW"/>
</dbReference>
<dbReference type="Proteomes" id="UP001177140">
    <property type="component" value="Unassembled WGS sequence"/>
</dbReference>
<evidence type="ECO:0000313" key="6">
    <source>
        <dbReference type="Proteomes" id="UP001177140"/>
    </source>
</evidence>
<dbReference type="Gene3D" id="1.10.510.10">
    <property type="entry name" value="Transferase(Phosphotransferase) domain 1"/>
    <property type="match status" value="1"/>
</dbReference>
<evidence type="ECO:0000256" key="2">
    <source>
        <dbReference type="ARBA" id="ARBA00022741"/>
    </source>
</evidence>
<accession>A0AA41V3D4</accession>
<feature type="non-terminal residue" evidence="5">
    <location>
        <position position="1"/>
    </location>
</feature>
<evidence type="ECO:0000313" key="5">
    <source>
        <dbReference type="EMBL" id="MCL7030332.1"/>
    </source>
</evidence>
<evidence type="ECO:0000256" key="4">
    <source>
        <dbReference type="ARBA" id="ARBA00022840"/>
    </source>
</evidence>
<keyword evidence="4" id="KW-0067">ATP-binding</keyword>
<comment type="caution">
    <text evidence="5">The sequence shown here is derived from an EMBL/GenBank/DDBJ whole genome shotgun (WGS) entry which is preliminary data.</text>
</comment>
<dbReference type="AlphaFoldDB" id="A0AA41V3D4"/>
<proteinExistence type="predicted"/>
<keyword evidence="2" id="KW-0547">Nucleotide-binding</keyword>
<keyword evidence="6" id="KW-1185">Reference proteome</keyword>
<gene>
    <name evidence="5" type="ORF">MKW94_002383</name>
</gene>
<evidence type="ECO:0000256" key="1">
    <source>
        <dbReference type="ARBA" id="ARBA00022679"/>
    </source>
</evidence>
<dbReference type="EMBL" id="JAJJMA010100127">
    <property type="protein sequence ID" value="MCL7030332.1"/>
    <property type="molecule type" value="Genomic_DNA"/>
</dbReference>